<keyword evidence="1" id="KW-0472">Membrane</keyword>
<evidence type="ECO:0000313" key="3">
    <source>
        <dbReference type="Proteomes" id="UP000799440"/>
    </source>
</evidence>
<sequence>MSFAFFKPSMELSALIGARGATGLALLAVYVTVCRVLRFRRRNKKHAEYPYKTREDFSKMTATHAWEIYRYVASLEFPFLHEKALQFALFRTYGIPTISTLLSSTRQLAAPQLAPRRYEDTALLIAEFLVHPPSHPRSNEAIARMNYLHSIYQRAGKISNDDMLYTMSLFVLEPTRWIASYEWRSMTDMEICALATLWKTIGDAQGINFSALQHGPNDFRDGLEFYEDLRTWADEYENRAMVPDKHNHLVAEETTALLVCNIPTFLRPVARNFVVALMDERLRKAMVYEPVLAIHHRLVDVMFAVRRFVSLYLFPPRPYFLRLKVVSESADPKSGRYFKEYYEQEPWYVKPTFWNRYSVSSWVRWATGRPYPGCSDKFKPEGYQISKVGPQKFEDKGSEECEVVKKKLMEGRAGVECPFAVRR</sequence>
<protein>
    <submittedName>
        <fullName evidence="2">Uncharacterized protein</fullName>
    </submittedName>
</protein>
<evidence type="ECO:0000256" key="1">
    <source>
        <dbReference type="SAM" id="Phobius"/>
    </source>
</evidence>
<gene>
    <name evidence="2" type="ORF">M011DRAFT_425006</name>
</gene>
<accession>A0A6A6V9J4</accession>
<proteinExistence type="predicted"/>
<feature type="transmembrane region" description="Helical" evidence="1">
    <location>
        <begin position="12"/>
        <end position="37"/>
    </location>
</feature>
<dbReference type="InterPro" id="IPR046366">
    <property type="entry name" value="MPAB"/>
</dbReference>
<name>A0A6A6V9J4_9PLEO</name>
<reference evidence="2" key="1">
    <citation type="journal article" date="2020" name="Stud. Mycol.">
        <title>101 Dothideomycetes genomes: a test case for predicting lifestyles and emergence of pathogens.</title>
        <authorList>
            <person name="Haridas S."/>
            <person name="Albert R."/>
            <person name="Binder M."/>
            <person name="Bloem J."/>
            <person name="Labutti K."/>
            <person name="Salamov A."/>
            <person name="Andreopoulos B."/>
            <person name="Baker S."/>
            <person name="Barry K."/>
            <person name="Bills G."/>
            <person name="Bluhm B."/>
            <person name="Cannon C."/>
            <person name="Castanera R."/>
            <person name="Culley D."/>
            <person name="Daum C."/>
            <person name="Ezra D."/>
            <person name="Gonzalez J."/>
            <person name="Henrissat B."/>
            <person name="Kuo A."/>
            <person name="Liang C."/>
            <person name="Lipzen A."/>
            <person name="Lutzoni F."/>
            <person name="Magnuson J."/>
            <person name="Mondo S."/>
            <person name="Nolan M."/>
            <person name="Ohm R."/>
            <person name="Pangilinan J."/>
            <person name="Park H.-J."/>
            <person name="Ramirez L."/>
            <person name="Alfaro M."/>
            <person name="Sun H."/>
            <person name="Tritt A."/>
            <person name="Yoshinaga Y."/>
            <person name="Zwiers L.-H."/>
            <person name="Turgeon B."/>
            <person name="Goodwin S."/>
            <person name="Spatafora J."/>
            <person name="Crous P."/>
            <person name="Grigoriev I."/>
        </authorList>
    </citation>
    <scope>NUCLEOTIDE SEQUENCE</scope>
    <source>
        <strain evidence="2">CBS 119925</strain>
    </source>
</reference>
<dbReference type="AlphaFoldDB" id="A0A6A6V9J4"/>
<dbReference type="OrthoDB" id="545169at2759"/>
<evidence type="ECO:0000313" key="2">
    <source>
        <dbReference type="EMBL" id="KAF2746394.1"/>
    </source>
</evidence>
<keyword evidence="3" id="KW-1185">Reference proteome</keyword>
<dbReference type="Proteomes" id="UP000799440">
    <property type="component" value="Unassembled WGS sequence"/>
</dbReference>
<keyword evidence="1" id="KW-1133">Transmembrane helix</keyword>
<dbReference type="EMBL" id="MU006577">
    <property type="protein sequence ID" value="KAF2746394.1"/>
    <property type="molecule type" value="Genomic_DNA"/>
</dbReference>
<dbReference type="PANTHER" id="PTHR36124:SF1">
    <property type="entry name" value="ER-BOUND OXYGENASE MPAB_MPAB'_RUBBER OXYGENASE CATALYTIC DOMAIN-CONTAINING PROTEIN"/>
    <property type="match status" value="1"/>
</dbReference>
<keyword evidence="1" id="KW-0812">Transmembrane</keyword>
<dbReference type="GO" id="GO:0016491">
    <property type="term" value="F:oxidoreductase activity"/>
    <property type="evidence" value="ECO:0007669"/>
    <property type="project" value="InterPro"/>
</dbReference>
<dbReference type="PANTHER" id="PTHR36124">
    <property type="match status" value="1"/>
</dbReference>
<organism evidence="2 3">
    <name type="scientific">Sporormia fimetaria CBS 119925</name>
    <dbReference type="NCBI Taxonomy" id="1340428"/>
    <lineage>
        <taxon>Eukaryota</taxon>
        <taxon>Fungi</taxon>
        <taxon>Dikarya</taxon>
        <taxon>Ascomycota</taxon>
        <taxon>Pezizomycotina</taxon>
        <taxon>Dothideomycetes</taxon>
        <taxon>Pleosporomycetidae</taxon>
        <taxon>Pleosporales</taxon>
        <taxon>Sporormiaceae</taxon>
        <taxon>Sporormia</taxon>
    </lineage>
</organism>